<feature type="chain" id="PRO_5017424836" evidence="1">
    <location>
        <begin position="16"/>
        <end position="33"/>
    </location>
</feature>
<proteinExistence type="predicted"/>
<evidence type="ECO:0000313" key="2">
    <source>
        <dbReference type="EMBL" id="MCI58050.1"/>
    </source>
</evidence>
<dbReference type="Proteomes" id="UP000265520">
    <property type="component" value="Unassembled WGS sequence"/>
</dbReference>
<name>A0A392TCV4_9FABA</name>
<evidence type="ECO:0000313" key="3">
    <source>
        <dbReference type="Proteomes" id="UP000265520"/>
    </source>
</evidence>
<comment type="caution">
    <text evidence="2">The sequence shown here is derived from an EMBL/GenBank/DDBJ whole genome shotgun (WGS) entry which is preliminary data.</text>
</comment>
<sequence>LLISFWLPLSASVSTDVVRDVLNICPGTSVHPP</sequence>
<reference evidence="2 3" key="1">
    <citation type="journal article" date="2018" name="Front. Plant Sci.">
        <title>Red Clover (Trifolium pratense) and Zigzag Clover (T. medium) - A Picture of Genomic Similarities and Differences.</title>
        <authorList>
            <person name="Dluhosova J."/>
            <person name="Istvanek J."/>
            <person name="Nedelnik J."/>
            <person name="Repkova J."/>
        </authorList>
    </citation>
    <scope>NUCLEOTIDE SEQUENCE [LARGE SCALE GENOMIC DNA]</scope>
    <source>
        <strain evidence="3">cv. 10/8</strain>
        <tissue evidence="2">Leaf</tissue>
    </source>
</reference>
<keyword evidence="1" id="KW-0732">Signal</keyword>
<feature type="non-terminal residue" evidence="2">
    <location>
        <position position="1"/>
    </location>
</feature>
<dbReference type="AlphaFoldDB" id="A0A392TCV4"/>
<feature type="signal peptide" evidence="1">
    <location>
        <begin position="1"/>
        <end position="15"/>
    </location>
</feature>
<evidence type="ECO:0000256" key="1">
    <source>
        <dbReference type="SAM" id="SignalP"/>
    </source>
</evidence>
<organism evidence="2 3">
    <name type="scientific">Trifolium medium</name>
    <dbReference type="NCBI Taxonomy" id="97028"/>
    <lineage>
        <taxon>Eukaryota</taxon>
        <taxon>Viridiplantae</taxon>
        <taxon>Streptophyta</taxon>
        <taxon>Embryophyta</taxon>
        <taxon>Tracheophyta</taxon>
        <taxon>Spermatophyta</taxon>
        <taxon>Magnoliopsida</taxon>
        <taxon>eudicotyledons</taxon>
        <taxon>Gunneridae</taxon>
        <taxon>Pentapetalae</taxon>
        <taxon>rosids</taxon>
        <taxon>fabids</taxon>
        <taxon>Fabales</taxon>
        <taxon>Fabaceae</taxon>
        <taxon>Papilionoideae</taxon>
        <taxon>50 kb inversion clade</taxon>
        <taxon>NPAAA clade</taxon>
        <taxon>Hologalegina</taxon>
        <taxon>IRL clade</taxon>
        <taxon>Trifolieae</taxon>
        <taxon>Trifolium</taxon>
    </lineage>
</organism>
<dbReference type="EMBL" id="LXQA010539419">
    <property type="protein sequence ID" value="MCI58050.1"/>
    <property type="molecule type" value="Genomic_DNA"/>
</dbReference>
<protein>
    <submittedName>
        <fullName evidence="2">Uncharacterized protein</fullName>
    </submittedName>
</protein>
<keyword evidence="3" id="KW-1185">Reference proteome</keyword>
<accession>A0A392TCV4</accession>